<dbReference type="EMBL" id="FRFE01000007">
    <property type="protein sequence ID" value="SHO47603.1"/>
    <property type="molecule type" value="Genomic_DNA"/>
</dbReference>
<evidence type="ECO:0000313" key="5">
    <source>
        <dbReference type="EMBL" id="SHO47603.1"/>
    </source>
</evidence>
<dbReference type="Pfam" id="PF23562">
    <property type="entry name" value="AMP-binding_C_3"/>
    <property type="match status" value="1"/>
</dbReference>
<dbReference type="GO" id="GO:0004467">
    <property type="term" value="F:long-chain fatty acid-CoA ligase activity"/>
    <property type="evidence" value="ECO:0007669"/>
    <property type="project" value="TreeGrafter"/>
</dbReference>
<dbReference type="PROSITE" id="PS00455">
    <property type="entry name" value="AMP_BINDING"/>
    <property type="match status" value="1"/>
</dbReference>
<proteinExistence type="predicted"/>
<dbReference type="PANTHER" id="PTHR43272:SF32">
    <property type="entry name" value="AMP-DEPENDENT SYNTHETASE_LIGASE DOMAIN-CONTAINING PROTEIN"/>
    <property type="match status" value="1"/>
</dbReference>
<evidence type="ECO:0000256" key="2">
    <source>
        <dbReference type="ARBA" id="ARBA00022832"/>
    </source>
</evidence>
<dbReference type="PANTHER" id="PTHR43272">
    <property type="entry name" value="LONG-CHAIN-FATTY-ACID--COA LIGASE"/>
    <property type="match status" value="1"/>
</dbReference>
<evidence type="ECO:0000313" key="6">
    <source>
        <dbReference type="Proteomes" id="UP000184603"/>
    </source>
</evidence>
<evidence type="ECO:0000259" key="4">
    <source>
        <dbReference type="Pfam" id="PF00501"/>
    </source>
</evidence>
<dbReference type="Gene3D" id="3.40.50.12780">
    <property type="entry name" value="N-terminal domain of ligase-like"/>
    <property type="match status" value="1"/>
</dbReference>
<keyword evidence="3" id="KW-0443">Lipid metabolism</keyword>
<sequence>MNFLSYQSVPAILKDNSRKYAKRTAISYNKRGVFLSLTYEEFYERVLMLARGLKQAGVQRGDRVAIFSENRLGWAISDFGVQSAGAITVPIYATNTGKQAAYVINHCEAKVVFVSTQTQYEKLYAIRDQIPNVELVISYERFMGERSFPVYTQYQLSEVERPLTETETAMIEKQIDEIRQEDIITIIYTSGTTGVPKGVLLTQRNIMVNTTHGLKRVGSSTLPQTFLSFLPLSHVLERTGGYYMPLLTGNHIAFAENVQKVMENMMEIKPTNMVSVPRLFEKIYSRIYENVHQASSFKRNLFHRAVEVGREYVQKKYVTKEPLGLLELRYKFFDKLVFKKVRERFGGKIKYFVCGGAPLDKTINEFMWIIGLPVFNGYGLTETSPAITLSSFDIIRFDSVGKPLHETEVKLADDGELYVKGPQVMQQYYKNEEATRETIEDGWLKTGDIARIDEQGYVYIIDRKKELIVTAGGKNIAPQPLENELKLDKFISDAYVYGDGKPYLVALLTPNLERLIDLGRELGIHYIDIEELVTNEKVMAVYTRRMEAFNAALPPYKTIKRFAVLPREFTIDGGELTPTLKLKRKEIYNKYKDIIEELYIKAGNGVVRRPKADNERLETSVSASKMH</sequence>
<dbReference type="InterPro" id="IPR000873">
    <property type="entry name" value="AMP-dep_synth/lig_dom"/>
</dbReference>
<dbReference type="GO" id="GO:0016020">
    <property type="term" value="C:membrane"/>
    <property type="evidence" value="ECO:0007669"/>
    <property type="project" value="TreeGrafter"/>
</dbReference>
<name>A0A1M7Y595_9BACT</name>
<dbReference type="Pfam" id="PF00501">
    <property type="entry name" value="AMP-binding"/>
    <property type="match status" value="1"/>
</dbReference>
<dbReference type="AlphaFoldDB" id="A0A1M7Y595"/>
<dbReference type="SUPFAM" id="SSF56801">
    <property type="entry name" value="Acetyl-CoA synthetase-like"/>
    <property type="match status" value="1"/>
</dbReference>
<reference evidence="5 6" key="1">
    <citation type="submission" date="2016-12" db="EMBL/GenBank/DDBJ databases">
        <authorList>
            <person name="Song W.-J."/>
            <person name="Kurnit D.M."/>
        </authorList>
    </citation>
    <scope>NUCLEOTIDE SEQUENCE [LARGE SCALE GENOMIC DNA]</scope>
    <source>
        <strain evidence="5 6">DSM 18488</strain>
    </source>
</reference>
<keyword evidence="2" id="KW-0276">Fatty acid metabolism</keyword>
<organism evidence="5 6">
    <name type="scientific">Desulfopila aestuarii DSM 18488</name>
    <dbReference type="NCBI Taxonomy" id="1121416"/>
    <lineage>
        <taxon>Bacteria</taxon>
        <taxon>Pseudomonadati</taxon>
        <taxon>Thermodesulfobacteriota</taxon>
        <taxon>Desulfobulbia</taxon>
        <taxon>Desulfobulbales</taxon>
        <taxon>Desulfocapsaceae</taxon>
        <taxon>Desulfopila</taxon>
    </lineage>
</organism>
<dbReference type="InterPro" id="IPR020845">
    <property type="entry name" value="AMP-binding_CS"/>
</dbReference>
<feature type="domain" description="AMP-dependent synthetase/ligase" evidence="4">
    <location>
        <begin position="14"/>
        <end position="429"/>
    </location>
</feature>
<dbReference type="OrthoDB" id="9803968at2"/>
<dbReference type="Proteomes" id="UP000184603">
    <property type="component" value="Unassembled WGS sequence"/>
</dbReference>
<evidence type="ECO:0000256" key="3">
    <source>
        <dbReference type="ARBA" id="ARBA00023098"/>
    </source>
</evidence>
<dbReference type="STRING" id="1121416.SAMN02745220_01933"/>
<gene>
    <name evidence="5" type="ORF">SAMN02745220_01933</name>
</gene>
<dbReference type="InterPro" id="IPR042099">
    <property type="entry name" value="ANL_N_sf"/>
</dbReference>
<keyword evidence="1" id="KW-0436">Ligase</keyword>
<evidence type="ECO:0000256" key="1">
    <source>
        <dbReference type="ARBA" id="ARBA00022598"/>
    </source>
</evidence>
<keyword evidence="6" id="KW-1185">Reference proteome</keyword>
<dbReference type="RefSeq" id="WP_073613234.1">
    <property type="nucleotide sequence ID" value="NZ_FRFE01000007.1"/>
</dbReference>
<dbReference type="CDD" id="cd05907">
    <property type="entry name" value="VL_LC_FACS_like"/>
    <property type="match status" value="1"/>
</dbReference>
<accession>A0A1M7Y595</accession>
<protein>
    <submittedName>
        <fullName evidence="5">Long-chain acyl-CoA synthetase</fullName>
    </submittedName>
</protein>